<dbReference type="AlphaFoldDB" id="A0AAV1ST65"/>
<protein>
    <submittedName>
        <fullName evidence="2">Uncharacterized protein</fullName>
    </submittedName>
</protein>
<name>A0AAV1ST65_9ROSI</name>
<gene>
    <name evidence="2" type="ORF">DCAF_LOCUS27217</name>
</gene>
<organism evidence="2 3">
    <name type="scientific">Dovyalis caffra</name>
    <dbReference type="NCBI Taxonomy" id="77055"/>
    <lineage>
        <taxon>Eukaryota</taxon>
        <taxon>Viridiplantae</taxon>
        <taxon>Streptophyta</taxon>
        <taxon>Embryophyta</taxon>
        <taxon>Tracheophyta</taxon>
        <taxon>Spermatophyta</taxon>
        <taxon>Magnoliopsida</taxon>
        <taxon>eudicotyledons</taxon>
        <taxon>Gunneridae</taxon>
        <taxon>Pentapetalae</taxon>
        <taxon>rosids</taxon>
        <taxon>fabids</taxon>
        <taxon>Malpighiales</taxon>
        <taxon>Salicaceae</taxon>
        <taxon>Flacourtieae</taxon>
        <taxon>Dovyalis</taxon>
    </lineage>
</organism>
<comment type="caution">
    <text evidence="2">The sequence shown here is derived from an EMBL/GenBank/DDBJ whole genome shotgun (WGS) entry which is preliminary data.</text>
</comment>
<accession>A0AAV1ST65</accession>
<dbReference type="EMBL" id="CAWUPB010001197">
    <property type="protein sequence ID" value="CAK7356936.1"/>
    <property type="molecule type" value="Genomic_DNA"/>
</dbReference>
<dbReference type="Proteomes" id="UP001314170">
    <property type="component" value="Unassembled WGS sequence"/>
</dbReference>
<sequence>MARAFLHKLGSQKQQAEKQREVQPLLPLLDSAKSHPKVPETPPRLKICSIIDKISLIKDCWRRSLTTEEKNVEHFKNKILALVMKTTTTSSTAAATITSTLPAPYKRKQINLDGVYMEEKEKKQAN</sequence>
<evidence type="ECO:0000313" key="3">
    <source>
        <dbReference type="Proteomes" id="UP001314170"/>
    </source>
</evidence>
<evidence type="ECO:0000313" key="2">
    <source>
        <dbReference type="EMBL" id="CAK7356936.1"/>
    </source>
</evidence>
<proteinExistence type="predicted"/>
<reference evidence="2 3" key="1">
    <citation type="submission" date="2024-01" db="EMBL/GenBank/DDBJ databases">
        <authorList>
            <person name="Waweru B."/>
        </authorList>
    </citation>
    <scope>NUCLEOTIDE SEQUENCE [LARGE SCALE GENOMIC DNA]</scope>
</reference>
<keyword evidence="3" id="KW-1185">Reference proteome</keyword>
<feature type="region of interest" description="Disordered" evidence="1">
    <location>
        <begin position="1"/>
        <end position="22"/>
    </location>
</feature>
<evidence type="ECO:0000256" key="1">
    <source>
        <dbReference type="SAM" id="MobiDB-lite"/>
    </source>
</evidence>